<dbReference type="RefSeq" id="WP_052887114.1">
    <property type="nucleotide sequence ID" value="NZ_CP007493.1"/>
</dbReference>
<dbReference type="EMBL" id="CP007493">
    <property type="protein sequence ID" value="AJB42569.1"/>
    <property type="molecule type" value="Genomic_DNA"/>
</dbReference>
<reference evidence="3" key="1">
    <citation type="book" date="2010" name="EXTREMOPHILES" publisher="0:0-0">
        <title>Complete genome sequences of ten hyperthermophilic archaea reveal their metabolic capabilities and possible ecological roles.</title>
        <editorList>
            <person name="?"/>
        </editorList>
        <authorList>
            <person name="Ravin N.V."/>
            <person name="Mardanov A.V."/>
            <person name="Bonch-Osmolovskaya E.A."/>
            <person name="Skryabin K.G."/>
        </authorList>
    </citation>
    <scope>NUCLEOTIDE SEQUENCE [LARGE SCALE GENOMIC DNA]</scope>
    <source>
        <strain evidence="3">1505</strain>
    </source>
</reference>
<evidence type="ECO:0000313" key="2">
    <source>
        <dbReference type="EMBL" id="AJB42569.1"/>
    </source>
</evidence>
<dbReference type="STRING" id="697581.TCARB_1527"/>
<sequence length="129" mass="15155">MIKVYLERKITRDDLAPGNLEKHPELRELYSLYEEEGDFTYTRYIREELPPHVARKILNTGILELLDFLSKNKDIGVSELARSLGRSAPNVSRDLRFLARWKLVRLNEQGKKKTVEITARRIEILFAEK</sequence>
<dbReference type="AlphaFoldDB" id="A0A3G1A6K6"/>
<proteinExistence type="predicted"/>
<dbReference type="Gene3D" id="1.10.10.10">
    <property type="entry name" value="Winged helix-like DNA-binding domain superfamily/Winged helix DNA-binding domain"/>
    <property type="match status" value="1"/>
</dbReference>
<name>A0A3G1A6K6_9CREN</name>
<dbReference type="Proteomes" id="UP000266720">
    <property type="component" value="Chromosome"/>
</dbReference>
<dbReference type="GO" id="GO:0003700">
    <property type="term" value="F:DNA-binding transcription factor activity"/>
    <property type="evidence" value="ECO:0007669"/>
    <property type="project" value="InterPro"/>
</dbReference>
<dbReference type="InterPro" id="IPR011991">
    <property type="entry name" value="ArsR-like_HTH"/>
</dbReference>
<evidence type="ECO:0000259" key="1">
    <source>
        <dbReference type="PROSITE" id="PS50987"/>
    </source>
</evidence>
<dbReference type="InterPro" id="IPR036388">
    <property type="entry name" value="WH-like_DNA-bd_sf"/>
</dbReference>
<dbReference type="InterPro" id="IPR001845">
    <property type="entry name" value="HTH_ArsR_DNA-bd_dom"/>
</dbReference>
<organism evidence="2 3">
    <name type="scientific">Thermofilum adornatum 1505</name>
    <dbReference type="NCBI Taxonomy" id="697581"/>
    <lineage>
        <taxon>Archaea</taxon>
        <taxon>Thermoproteota</taxon>
        <taxon>Thermoprotei</taxon>
        <taxon>Thermofilales</taxon>
        <taxon>Thermofilaceae</taxon>
        <taxon>Thermofilum</taxon>
    </lineage>
</organism>
<dbReference type="KEGG" id="tcb:TCARB_1527"/>
<accession>A0A3G1A6K6</accession>
<dbReference type="GeneID" id="25406926"/>
<evidence type="ECO:0000313" key="3">
    <source>
        <dbReference type="Proteomes" id="UP000266720"/>
    </source>
</evidence>
<dbReference type="SUPFAM" id="SSF46785">
    <property type="entry name" value="Winged helix' DNA-binding domain"/>
    <property type="match status" value="1"/>
</dbReference>
<protein>
    <recommendedName>
        <fullName evidence="1">HTH arsR-type domain-containing protein</fullName>
    </recommendedName>
</protein>
<gene>
    <name evidence="2" type="ORF">TCARB_1527</name>
</gene>
<dbReference type="InterPro" id="IPR036390">
    <property type="entry name" value="WH_DNA-bd_sf"/>
</dbReference>
<dbReference type="PROSITE" id="PS50987">
    <property type="entry name" value="HTH_ARSR_2"/>
    <property type="match status" value="1"/>
</dbReference>
<dbReference type="Pfam" id="PF25212">
    <property type="entry name" value="HVO_A0114"/>
    <property type="match status" value="1"/>
</dbReference>
<feature type="domain" description="HTH arsR-type" evidence="1">
    <location>
        <begin position="42"/>
        <end position="129"/>
    </location>
</feature>
<dbReference type="CDD" id="cd00090">
    <property type="entry name" value="HTH_ARSR"/>
    <property type="match status" value="1"/>
</dbReference>